<dbReference type="EMBL" id="CP007547">
    <property type="protein sequence ID" value="AIL44078.1"/>
    <property type="molecule type" value="Genomic_DNA"/>
</dbReference>
<dbReference type="SUPFAM" id="SSF90123">
    <property type="entry name" value="ABC transporter transmembrane region"/>
    <property type="match status" value="1"/>
</dbReference>
<evidence type="ECO:0000313" key="12">
    <source>
        <dbReference type="EMBL" id="AIL44078.1"/>
    </source>
</evidence>
<organism evidence="12 13">
    <name type="scientific">Elizabethkingia anophelis NUHP1</name>
    <dbReference type="NCBI Taxonomy" id="1338011"/>
    <lineage>
        <taxon>Bacteria</taxon>
        <taxon>Pseudomonadati</taxon>
        <taxon>Bacteroidota</taxon>
        <taxon>Flavobacteriia</taxon>
        <taxon>Flavobacteriales</taxon>
        <taxon>Weeksellaceae</taxon>
        <taxon>Elizabethkingia</taxon>
    </lineage>
</organism>
<dbReference type="InterPro" id="IPR003593">
    <property type="entry name" value="AAA+_ATPase"/>
</dbReference>
<dbReference type="PROSITE" id="PS00211">
    <property type="entry name" value="ABC_TRANSPORTER_1"/>
    <property type="match status" value="1"/>
</dbReference>
<evidence type="ECO:0000259" key="11">
    <source>
        <dbReference type="PROSITE" id="PS50929"/>
    </source>
</evidence>
<keyword evidence="2" id="KW-0813">Transport</keyword>
<dbReference type="PANTHER" id="PTHR43394:SF1">
    <property type="entry name" value="ATP-BINDING CASSETTE SUB-FAMILY B MEMBER 10, MITOCHONDRIAL"/>
    <property type="match status" value="1"/>
</dbReference>
<dbReference type="InterPro" id="IPR039421">
    <property type="entry name" value="Type_1_exporter"/>
</dbReference>
<dbReference type="Pfam" id="PF00005">
    <property type="entry name" value="ABC_tran"/>
    <property type="match status" value="1"/>
</dbReference>
<evidence type="ECO:0000256" key="5">
    <source>
        <dbReference type="ARBA" id="ARBA00022741"/>
    </source>
</evidence>
<keyword evidence="5" id="KW-0547">Nucleotide-binding</keyword>
<dbReference type="eggNOG" id="COG1132">
    <property type="taxonomic scope" value="Bacteria"/>
</dbReference>
<feature type="domain" description="ABC transporter" evidence="10">
    <location>
        <begin position="342"/>
        <end position="561"/>
    </location>
</feature>
<dbReference type="InterPro" id="IPR003439">
    <property type="entry name" value="ABC_transporter-like_ATP-bd"/>
</dbReference>
<feature type="transmembrane region" description="Helical" evidence="9">
    <location>
        <begin position="249"/>
        <end position="269"/>
    </location>
</feature>
<evidence type="ECO:0000256" key="4">
    <source>
        <dbReference type="ARBA" id="ARBA00022692"/>
    </source>
</evidence>
<dbReference type="GO" id="GO:0015421">
    <property type="term" value="F:ABC-type oligopeptide transporter activity"/>
    <property type="evidence" value="ECO:0007669"/>
    <property type="project" value="TreeGrafter"/>
</dbReference>
<dbReference type="SMART" id="SM00382">
    <property type="entry name" value="AAA"/>
    <property type="match status" value="1"/>
</dbReference>
<proteinExistence type="predicted"/>
<dbReference type="GO" id="GO:0005524">
    <property type="term" value="F:ATP binding"/>
    <property type="evidence" value="ECO:0007669"/>
    <property type="project" value="UniProtKB-KW"/>
</dbReference>
<comment type="subcellular location">
    <subcellularLocation>
        <location evidence="1">Cell membrane</location>
        <topology evidence="1">Multi-pass membrane protein</topology>
    </subcellularLocation>
</comment>
<keyword evidence="7 9" id="KW-1133">Transmembrane helix</keyword>
<dbReference type="AlphaFoldDB" id="A0A077EBQ1"/>
<gene>
    <name evidence="12" type="ORF">BD94_0303</name>
</gene>
<dbReference type="InterPro" id="IPR036640">
    <property type="entry name" value="ABC1_TM_sf"/>
</dbReference>
<dbReference type="PROSITE" id="PS50893">
    <property type="entry name" value="ABC_TRANSPORTER_2"/>
    <property type="match status" value="1"/>
</dbReference>
<dbReference type="RefSeq" id="WP_024564763.1">
    <property type="nucleotide sequence ID" value="NZ_CP007547.1"/>
</dbReference>
<dbReference type="Pfam" id="PF00664">
    <property type="entry name" value="ABC_membrane"/>
    <property type="match status" value="1"/>
</dbReference>
<evidence type="ECO:0000256" key="2">
    <source>
        <dbReference type="ARBA" id="ARBA00022448"/>
    </source>
</evidence>
<evidence type="ECO:0000256" key="8">
    <source>
        <dbReference type="ARBA" id="ARBA00023136"/>
    </source>
</evidence>
<dbReference type="FunFam" id="3.40.50.300:FF:000221">
    <property type="entry name" value="Multidrug ABC transporter ATP-binding protein"/>
    <property type="match status" value="1"/>
</dbReference>
<dbReference type="Proteomes" id="UP000028933">
    <property type="component" value="Chromosome"/>
</dbReference>
<name>A0A077EBQ1_9FLAO</name>
<dbReference type="InterPro" id="IPR011527">
    <property type="entry name" value="ABC1_TM_dom"/>
</dbReference>
<evidence type="ECO:0000256" key="6">
    <source>
        <dbReference type="ARBA" id="ARBA00022840"/>
    </source>
</evidence>
<dbReference type="HOGENOM" id="CLU_000604_84_3_10"/>
<dbReference type="PROSITE" id="PS50929">
    <property type="entry name" value="ABC_TM1F"/>
    <property type="match status" value="1"/>
</dbReference>
<dbReference type="KEGG" id="eao:BD94_0303"/>
<keyword evidence="3" id="KW-1003">Cell membrane</keyword>
<sequence>MKALKTLNPYFYKHRVLLAWGLLFIILSNFFAIYKVQFIGKSVNVIQEVLTNKHISKDSLFKALLINAAIIVGSSVLSGFFTFMMRQTIIVASRRIEYELKNKIYTHYQNLSLTIFKNTTIGDLMNRLSEDVVAIRMYLGPGVMYVVNLSVLLIITTTYMLLTDVRMTIWTLIPLPILSFVIYKVSSIINKKSKIMQKSQSAISTFVQDSFSGIRVVKFFNKEKYIEKNYNSKVGDYMVKALDLAKTEAYFFTIILFVIGLLNVAILYIGGEQYISGKTSVGTIADFFMYINILIWPFSMVGWVTSVNQRAEASMQRVNEFMDMKSEIKNSNQDIYNIAGDIEFRNVSYTYPNTGIQALKNVSFKVKAGESLAIMGKTGSGKSTIALLLCRLLDPDSGEILIDGKNLKEHNLNVYRDNIGFIPQESYLFSDTIENNIGFAIDNPTKALVEEFAKVADVHKNIVGFKDQYDTMVGERGVMLSGGQKQRISIARALIKKPKILIFDDSLSALDTETEENILRNIEKEIKQTTSIIITHRESSAKNAHAILHLNDGVITDFVRVQ</sequence>
<dbReference type="GO" id="GO:0005886">
    <property type="term" value="C:plasma membrane"/>
    <property type="evidence" value="ECO:0007669"/>
    <property type="project" value="UniProtKB-SubCell"/>
</dbReference>
<dbReference type="InterPro" id="IPR017871">
    <property type="entry name" value="ABC_transporter-like_CS"/>
</dbReference>
<reference evidence="12" key="1">
    <citation type="journal article" date="2013" name="Lancet">
        <title>First case of E anophelis outbreak in an intensive-care unit.</title>
        <authorList>
            <person name="Teo J."/>
            <person name="Tan S.Y."/>
            <person name="Tay M."/>
            <person name="Ding Y."/>
            <person name="Kjelleberg S."/>
            <person name="Givskov M."/>
            <person name="Lin R.T."/>
            <person name="Yang L."/>
        </authorList>
    </citation>
    <scope>NUCLEOTIDE SEQUENCE [LARGE SCALE GENOMIC DNA]</scope>
    <source>
        <strain evidence="12">NUHP1</strain>
    </source>
</reference>
<feature type="transmembrane region" description="Helical" evidence="9">
    <location>
        <begin position="64"/>
        <end position="85"/>
    </location>
</feature>
<accession>A0A077EBQ1</accession>
<protein>
    <submittedName>
        <fullName evidence="12">ABC transporter, transmembrane region:ABC transporter</fullName>
    </submittedName>
</protein>
<dbReference type="CDD" id="cd18541">
    <property type="entry name" value="ABC_6TM_TmrB_like"/>
    <property type="match status" value="1"/>
</dbReference>
<dbReference type="STRING" id="1338011.BD94_0303"/>
<reference evidence="12" key="2">
    <citation type="journal article" date="2015" name="Genome Biol. Evol.">
        <title>Complete Genome Sequence and Transcriptomic Analysis of the Novel Pathogen Elizabethkingia anophelis in Response to Oxidative Stress.</title>
        <authorList>
            <person name="Li Y."/>
            <person name="Liu Y."/>
            <person name="Chew S.C."/>
            <person name="Tay M."/>
            <person name="Salido M.M."/>
            <person name="Teo J."/>
            <person name="Lauro F.M."/>
            <person name="Givskov M."/>
            <person name="Yang L."/>
        </authorList>
    </citation>
    <scope>NUCLEOTIDE SEQUENCE</scope>
    <source>
        <strain evidence="12">NUHP1</strain>
    </source>
</reference>
<feature type="transmembrane region" description="Helical" evidence="9">
    <location>
        <begin position="289"/>
        <end position="307"/>
    </location>
</feature>
<keyword evidence="6" id="KW-0067">ATP-binding</keyword>
<dbReference type="Gene3D" id="1.20.1560.10">
    <property type="entry name" value="ABC transporter type 1, transmembrane domain"/>
    <property type="match status" value="1"/>
</dbReference>
<evidence type="ECO:0000256" key="1">
    <source>
        <dbReference type="ARBA" id="ARBA00004651"/>
    </source>
</evidence>
<evidence type="ECO:0000259" key="10">
    <source>
        <dbReference type="PROSITE" id="PS50893"/>
    </source>
</evidence>
<evidence type="ECO:0000256" key="9">
    <source>
        <dbReference type="SAM" id="Phobius"/>
    </source>
</evidence>
<evidence type="ECO:0000256" key="7">
    <source>
        <dbReference type="ARBA" id="ARBA00022989"/>
    </source>
</evidence>
<dbReference type="SUPFAM" id="SSF52540">
    <property type="entry name" value="P-loop containing nucleoside triphosphate hydrolases"/>
    <property type="match status" value="1"/>
</dbReference>
<feature type="transmembrane region" description="Helical" evidence="9">
    <location>
        <begin position="143"/>
        <end position="162"/>
    </location>
</feature>
<feature type="domain" description="ABC transmembrane type-1" evidence="11">
    <location>
        <begin position="19"/>
        <end position="310"/>
    </location>
</feature>
<keyword evidence="4 9" id="KW-0812">Transmembrane</keyword>
<feature type="transmembrane region" description="Helical" evidence="9">
    <location>
        <begin position="168"/>
        <end position="189"/>
    </location>
</feature>
<keyword evidence="8 9" id="KW-0472">Membrane</keyword>
<dbReference type="PANTHER" id="PTHR43394">
    <property type="entry name" value="ATP-DEPENDENT PERMEASE MDL1, MITOCHONDRIAL"/>
    <property type="match status" value="1"/>
</dbReference>
<evidence type="ECO:0000256" key="3">
    <source>
        <dbReference type="ARBA" id="ARBA00022475"/>
    </source>
</evidence>
<evidence type="ECO:0000313" key="13">
    <source>
        <dbReference type="Proteomes" id="UP000028933"/>
    </source>
</evidence>
<dbReference type="GO" id="GO:0016887">
    <property type="term" value="F:ATP hydrolysis activity"/>
    <property type="evidence" value="ECO:0007669"/>
    <property type="project" value="InterPro"/>
</dbReference>
<dbReference type="Gene3D" id="3.40.50.300">
    <property type="entry name" value="P-loop containing nucleotide triphosphate hydrolases"/>
    <property type="match status" value="1"/>
</dbReference>
<dbReference type="InterPro" id="IPR027417">
    <property type="entry name" value="P-loop_NTPase"/>
</dbReference>